<dbReference type="PRINTS" id="PR00111">
    <property type="entry name" value="ABHYDROLASE"/>
</dbReference>
<dbReference type="InterPro" id="IPR000639">
    <property type="entry name" value="Epox_hydrolase-like"/>
</dbReference>
<comment type="caution">
    <text evidence="2">The sequence shown here is derived from an EMBL/GenBank/DDBJ whole genome shotgun (WGS) entry which is preliminary data.</text>
</comment>
<gene>
    <name evidence="2" type="ORF">L4G47_15525</name>
</gene>
<evidence type="ECO:0000313" key="2">
    <source>
        <dbReference type="EMBL" id="MCF7543617.1"/>
    </source>
</evidence>
<keyword evidence="3" id="KW-1185">Reference proteome</keyword>
<dbReference type="Pfam" id="PF00561">
    <property type="entry name" value="Abhydrolase_1"/>
    <property type="match status" value="1"/>
</dbReference>
<reference evidence="2" key="1">
    <citation type="submission" date="2022-01" db="EMBL/GenBank/DDBJ databases">
        <title>Pseudomonas sp. nov. isolated from Antarctic regolith.</title>
        <authorList>
            <person name="Novakova D."/>
            <person name="Sedlar K."/>
        </authorList>
    </citation>
    <scope>NUCLEOTIDE SEQUENCE</scope>
    <source>
        <strain evidence="2">P2647</strain>
    </source>
</reference>
<dbReference type="PRINTS" id="PR00412">
    <property type="entry name" value="EPOXHYDRLASE"/>
</dbReference>
<dbReference type="Gene3D" id="3.40.50.1820">
    <property type="entry name" value="alpha/beta hydrolase"/>
    <property type="match status" value="1"/>
</dbReference>
<proteinExistence type="predicted"/>
<dbReference type="PANTHER" id="PTHR43798:SF33">
    <property type="entry name" value="HYDROLASE, PUTATIVE (AFU_ORTHOLOGUE AFUA_2G14860)-RELATED"/>
    <property type="match status" value="1"/>
</dbReference>
<dbReference type="GO" id="GO:0016787">
    <property type="term" value="F:hydrolase activity"/>
    <property type="evidence" value="ECO:0007669"/>
    <property type="project" value="UniProtKB-KW"/>
</dbReference>
<name>A0ABS9I886_9PSED</name>
<evidence type="ECO:0000313" key="3">
    <source>
        <dbReference type="Proteomes" id="UP001162905"/>
    </source>
</evidence>
<sequence length="293" mass="32686">MNKVDQLLLGTLRLVHRWQFGFKLRLHTAEQGRLAYLKSTPHKERPTLVFLHGLGASKDQWGTAVMSMARDYECVLVDLPGHGESLYEPFSDFGPQSLMSALEGFLETVVKGPFVLIGSSLGGCVAGLYAAKYPQRVSHLILLSPAGLGMKSLGPILQARLQRGQTGFGYRTVREMQRFWGLVYKRPPKVRSRWAQAMAASGKSRFNAVQRITNDFRREGLDVLLERLPSIVSSTLVIWGRHDQVFLHGTLDVMLEDLPNARGLIIEDSGHAAYLERGREVTAAITEFISTTH</sequence>
<dbReference type="Proteomes" id="UP001162905">
    <property type="component" value="Unassembled WGS sequence"/>
</dbReference>
<dbReference type="InterPro" id="IPR029058">
    <property type="entry name" value="AB_hydrolase_fold"/>
</dbReference>
<keyword evidence="2" id="KW-0378">Hydrolase</keyword>
<accession>A0ABS9I886</accession>
<dbReference type="InterPro" id="IPR050266">
    <property type="entry name" value="AB_hydrolase_sf"/>
</dbReference>
<dbReference type="InterPro" id="IPR000073">
    <property type="entry name" value="AB_hydrolase_1"/>
</dbReference>
<dbReference type="EMBL" id="JAKJXH010000015">
    <property type="protein sequence ID" value="MCF7543617.1"/>
    <property type="molecule type" value="Genomic_DNA"/>
</dbReference>
<evidence type="ECO:0000259" key="1">
    <source>
        <dbReference type="Pfam" id="PF00561"/>
    </source>
</evidence>
<dbReference type="PANTHER" id="PTHR43798">
    <property type="entry name" value="MONOACYLGLYCEROL LIPASE"/>
    <property type="match status" value="1"/>
</dbReference>
<organism evidence="2 3">
    <name type="scientific">Pseudomonas petrae</name>
    <dbReference type="NCBI Taxonomy" id="2912190"/>
    <lineage>
        <taxon>Bacteria</taxon>
        <taxon>Pseudomonadati</taxon>
        <taxon>Pseudomonadota</taxon>
        <taxon>Gammaproteobacteria</taxon>
        <taxon>Pseudomonadales</taxon>
        <taxon>Pseudomonadaceae</taxon>
        <taxon>Pseudomonas</taxon>
    </lineage>
</organism>
<feature type="domain" description="AB hydrolase-1" evidence="1">
    <location>
        <begin position="46"/>
        <end position="277"/>
    </location>
</feature>
<dbReference type="RefSeq" id="WP_237253085.1">
    <property type="nucleotide sequence ID" value="NZ_JAKJXE010000009.1"/>
</dbReference>
<protein>
    <submittedName>
        <fullName evidence="2">Alpha/beta hydrolase</fullName>
    </submittedName>
</protein>
<dbReference type="SUPFAM" id="SSF53474">
    <property type="entry name" value="alpha/beta-Hydrolases"/>
    <property type="match status" value="1"/>
</dbReference>